<dbReference type="Pfam" id="PF13026">
    <property type="entry name" value="DUF3887"/>
    <property type="match status" value="1"/>
</dbReference>
<gene>
    <name evidence="2" type="ORF">BKG62_03455</name>
</gene>
<evidence type="ECO:0000313" key="2">
    <source>
        <dbReference type="EMBL" id="OHT55239.1"/>
    </source>
</evidence>
<reference evidence="2 3" key="1">
    <citation type="submission" date="2016-10" db="EMBL/GenBank/DDBJ databases">
        <title>Evaluation of Human, Animal and Environmental Mycobacterium chelonae Isolates by Core Genome Phylogenomic Analysis, Targeted Gene Comparison, and Anti-microbial Susceptibility Patterns: A Tale of Mistaken Identities.</title>
        <authorList>
            <person name="Fogelson S.B."/>
            <person name="Camus A.C."/>
            <person name="Lorenz W."/>
            <person name="Vasireddy R."/>
            <person name="Vasireddy S."/>
            <person name="Smith T."/>
            <person name="Brown-Elliott B.A."/>
            <person name="Wallace R.J.Jr."/>
            <person name="Hasan N.A."/>
            <person name="Reischl U."/>
            <person name="Sanchez S."/>
        </authorList>
    </citation>
    <scope>NUCLEOTIDE SEQUENCE [LARGE SCALE GENOMIC DNA]</scope>
    <source>
        <strain evidence="2 3">42895</strain>
    </source>
</reference>
<name>A0AB73N2T2_MYCCH</name>
<sequence>MSATACGGADTPKASVADSPDQLALATLDQIVQGNNAAATAHFDPTMADMLSAPALGQSWITYQELLGTYQSHGEPEDIRRGELTVVNVPLQMERAPGQFRLTVHPDGTIAGLYFLKEGVPVP</sequence>
<dbReference type="Proteomes" id="UP000180113">
    <property type="component" value="Unassembled WGS sequence"/>
</dbReference>
<accession>A0AB73N2T2</accession>
<organism evidence="2 3">
    <name type="scientific">Mycobacteroides chelonae</name>
    <name type="common">Mycobacterium chelonae</name>
    <dbReference type="NCBI Taxonomy" id="1774"/>
    <lineage>
        <taxon>Bacteria</taxon>
        <taxon>Bacillati</taxon>
        <taxon>Actinomycetota</taxon>
        <taxon>Actinomycetes</taxon>
        <taxon>Mycobacteriales</taxon>
        <taxon>Mycobacteriaceae</taxon>
        <taxon>Mycobacteroides</taxon>
    </lineage>
</organism>
<proteinExistence type="predicted"/>
<dbReference type="InterPro" id="IPR024981">
    <property type="entry name" value="DUF3887"/>
</dbReference>
<dbReference type="RefSeq" id="WP_052399456.1">
    <property type="nucleotide sequence ID" value="NZ_JAPDRD010000001.1"/>
</dbReference>
<dbReference type="Gene3D" id="3.10.450.590">
    <property type="match status" value="1"/>
</dbReference>
<protein>
    <recommendedName>
        <fullName evidence="1">DUF3887 domain-containing protein</fullName>
    </recommendedName>
</protein>
<evidence type="ECO:0000259" key="1">
    <source>
        <dbReference type="Pfam" id="PF13026"/>
    </source>
</evidence>
<dbReference type="EMBL" id="MLHW01000001">
    <property type="protein sequence ID" value="OHT55239.1"/>
    <property type="molecule type" value="Genomic_DNA"/>
</dbReference>
<dbReference type="AlphaFoldDB" id="A0AB73N2T2"/>
<feature type="domain" description="DUF3887" evidence="1">
    <location>
        <begin position="28"/>
        <end position="113"/>
    </location>
</feature>
<comment type="caution">
    <text evidence="2">The sequence shown here is derived from an EMBL/GenBank/DDBJ whole genome shotgun (WGS) entry which is preliminary data.</text>
</comment>
<evidence type="ECO:0000313" key="3">
    <source>
        <dbReference type="Proteomes" id="UP000180113"/>
    </source>
</evidence>